<gene>
    <name evidence="1" type="ORF">PYCCODRAFT_1041548</name>
</gene>
<dbReference type="AlphaFoldDB" id="A0A1Y2IA54"/>
<keyword evidence="2" id="KW-1185">Reference proteome</keyword>
<name>A0A1Y2IA54_TRAC3</name>
<sequence>MNRAIARLGRTRDDFKRHSMRTAAVTYSPLCMIWRYSHLLASHCVREFRRWERSRRTFGIAVQLADSHWLLQLTCSLGAIIASFGMSNRCSHCARRGGRACGSWSARGGWIMALACARSEVRGRSRARAIIS</sequence>
<accession>A0A1Y2IA54</accession>
<evidence type="ECO:0000313" key="1">
    <source>
        <dbReference type="EMBL" id="OSC98025.1"/>
    </source>
</evidence>
<protein>
    <submittedName>
        <fullName evidence="1">Uncharacterized protein</fullName>
    </submittedName>
</protein>
<dbReference type="EMBL" id="KZ084143">
    <property type="protein sequence ID" value="OSC98025.1"/>
    <property type="molecule type" value="Genomic_DNA"/>
</dbReference>
<reference evidence="1 2" key="1">
    <citation type="journal article" date="2015" name="Biotechnol. Biofuels">
        <title>Enhanced degradation of softwood versus hardwood by the white-rot fungus Pycnoporus coccineus.</title>
        <authorList>
            <person name="Couturier M."/>
            <person name="Navarro D."/>
            <person name="Chevret D."/>
            <person name="Henrissat B."/>
            <person name="Piumi F."/>
            <person name="Ruiz-Duenas F.J."/>
            <person name="Martinez A.T."/>
            <person name="Grigoriev I.V."/>
            <person name="Riley R."/>
            <person name="Lipzen A."/>
            <person name="Berrin J.G."/>
            <person name="Master E.R."/>
            <person name="Rosso M.N."/>
        </authorList>
    </citation>
    <scope>NUCLEOTIDE SEQUENCE [LARGE SCALE GENOMIC DNA]</scope>
    <source>
        <strain evidence="1 2">BRFM310</strain>
    </source>
</reference>
<organism evidence="1 2">
    <name type="scientific">Trametes coccinea (strain BRFM310)</name>
    <name type="common">Pycnoporus coccineus</name>
    <dbReference type="NCBI Taxonomy" id="1353009"/>
    <lineage>
        <taxon>Eukaryota</taxon>
        <taxon>Fungi</taxon>
        <taxon>Dikarya</taxon>
        <taxon>Basidiomycota</taxon>
        <taxon>Agaricomycotina</taxon>
        <taxon>Agaricomycetes</taxon>
        <taxon>Polyporales</taxon>
        <taxon>Polyporaceae</taxon>
        <taxon>Trametes</taxon>
    </lineage>
</organism>
<evidence type="ECO:0000313" key="2">
    <source>
        <dbReference type="Proteomes" id="UP000193067"/>
    </source>
</evidence>
<dbReference type="Proteomes" id="UP000193067">
    <property type="component" value="Unassembled WGS sequence"/>
</dbReference>
<proteinExistence type="predicted"/>